<evidence type="ECO:0000313" key="1">
    <source>
        <dbReference type="Proteomes" id="UP000887540"/>
    </source>
</evidence>
<sequence length="134" mass="15454">MPIYFFGCVFFYWVKGIRGDNLCYRCASEHIISNWGTYLPILAVMDSSATKRCTNESAHLDTVVCKSPCFILNVTGIYEEKLVTYGVLRGCQSTFWSKVSKLDDTKRNCTTKMKVIRKREFHAEYCFCNGDHCQ</sequence>
<dbReference type="AlphaFoldDB" id="A0A914CV57"/>
<keyword evidence="1" id="KW-1185">Reference proteome</keyword>
<dbReference type="Proteomes" id="UP000887540">
    <property type="component" value="Unplaced"/>
</dbReference>
<accession>A0A914CV57</accession>
<organism evidence="1 2">
    <name type="scientific">Acrobeloides nanus</name>
    <dbReference type="NCBI Taxonomy" id="290746"/>
    <lineage>
        <taxon>Eukaryota</taxon>
        <taxon>Metazoa</taxon>
        <taxon>Ecdysozoa</taxon>
        <taxon>Nematoda</taxon>
        <taxon>Chromadorea</taxon>
        <taxon>Rhabditida</taxon>
        <taxon>Tylenchina</taxon>
        <taxon>Cephalobomorpha</taxon>
        <taxon>Cephaloboidea</taxon>
        <taxon>Cephalobidae</taxon>
        <taxon>Acrobeloides</taxon>
    </lineage>
</organism>
<protein>
    <submittedName>
        <fullName evidence="2">Protein quiver</fullName>
    </submittedName>
</protein>
<evidence type="ECO:0000313" key="2">
    <source>
        <dbReference type="WBParaSite" id="ACRNAN_scaffold151.g31544.t1"/>
    </source>
</evidence>
<proteinExistence type="predicted"/>
<reference evidence="2" key="1">
    <citation type="submission" date="2022-11" db="UniProtKB">
        <authorList>
            <consortium name="WormBaseParasite"/>
        </authorList>
    </citation>
    <scope>IDENTIFICATION</scope>
</reference>
<name>A0A914CV57_9BILA</name>
<dbReference type="WBParaSite" id="ACRNAN_scaffold151.g31544.t1">
    <property type="protein sequence ID" value="ACRNAN_scaffold151.g31544.t1"/>
    <property type="gene ID" value="ACRNAN_scaffold151.g31544"/>
</dbReference>